<accession>A0A653BJG5</accession>
<organism evidence="1 2">
    <name type="scientific">Callosobruchus maculatus</name>
    <name type="common">Southern cowpea weevil</name>
    <name type="synonym">Pulse bruchid</name>
    <dbReference type="NCBI Taxonomy" id="64391"/>
    <lineage>
        <taxon>Eukaryota</taxon>
        <taxon>Metazoa</taxon>
        <taxon>Ecdysozoa</taxon>
        <taxon>Arthropoda</taxon>
        <taxon>Hexapoda</taxon>
        <taxon>Insecta</taxon>
        <taxon>Pterygota</taxon>
        <taxon>Neoptera</taxon>
        <taxon>Endopterygota</taxon>
        <taxon>Coleoptera</taxon>
        <taxon>Polyphaga</taxon>
        <taxon>Cucujiformia</taxon>
        <taxon>Chrysomeloidea</taxon>
        <taxon>Chrysomelidae</taxon>
        <taxon>Bruchinae</taxon>
        <taxon>Bruchini</taxon>
        <taxon>Callosobruchus</taxon>
    </lineage>
</organism>
<keyword evidence="2" id="KW-1185">Reference proteome</keyword>
<sequence length="23" mass="2698">MLIHCTCYKLSVVRTNQELFALD</sequence>
<name>A0A653BJG5_CALMS</name>
<gene>
    <name evidence="1" type="ORF">CALMAC_LOCUS1566</name>
</gene>
<dbReference type="AlphaFoldDB" id="A0A653BJG5"/>
<dbReference type="Proteomes" id="UP000410492">
    <property type="component" value="Unassembled WGS sequence"/>
</dbReference>
<dbReference type="EMBL" id="CAACVG010001843">
    <property type="protein sequence ID" value="VEN35748.1"/>
    <property type="molecule type" value="Genomic_DNA"/>
</dbReference>
<evidence type="ECO:0000313" key="1">
    <source>
        <dbReference type="EMBL" id="VEN35748.1"/>
    </source>
</evidence>
<protein>
    <submittedName>
        <fullName evidence="1">Uncharacterized protein</fullName>
    </submittedName>
</protein>
<evidence type="ECO:0000313" key="2">
    <source>
        <dbReference type="Proteomes" id="UP000410492"/>
    </source>
</evidence>
<reference evidence="1 2" key="1">
    <citation type="submission" date="2019-01" db="EMBL/GenBank/DDBJ databases">
        <authorList>
            <person name="Sayadi A."/>
        </authorList>
    </citation>
    <scope>NUCLEOTIDE SEQUENCE [LARGE SCALE GENOMIC DNA]</scope>
</reference>
<proteinExistence type="predicted"/>